<dbReference type="EMBL" id="JAAPAO010000844">
    <property type="protein sequence ID" value="KAF4653191.1"/>
    <property type="molecule type" value="Genomic_DNA"/>
</dbReference>
<feature type="region of interest" description="Disordered" evidence="2">
    <location>
        <begin position="154"/>
        <end position="180"/>
    </location>
</feature>
<name>A0A7J6L351_PERCH</name>
<protein>
    <submittedName>
        <fullName evidence="4">Uncharacterized protein</fullName>
    </submittedName>
</protein>
<feature type="coiled-coil region" evidence="1">
    <location>
        <begin position="25"/>
        <end position="59"/>
    </location>
</feature>
<gene>
    <name evidence="4" type="ORF">FOL47_010656</name>
</gene>
<evidence type="ECO:0000256" key="1">
    <source>
        <dbReference type="SAM" id="Coils"/>
    </source>
</evidence>
<evidence type="ECO:0000313" key="4">
    <source>
        <dbReference type="EMBL" id="KAF4653191.1"/>
    </source>
</evidence>
<dbReference type="Gene3D" id="3.10.110.10">
    <property type="entry name" value="Ubiquitin Conjugating Enzyme"/>
    <property type="match status" value="1"/>
</dbReference>
<keyword evidence="1" id="KW-0175">Coiled coil</keyword>
<evidence type="ECO:0000256" key="3">
    <source>
        <dbReference type="SAM" id="Phobius"/>
    </source>
</evidence>
<comment type="caution">
    <text evidence="4">The sequence shown here is derived from an EMBL/GenBank/DDBJ whole genome shotgun (WGS) entry which is preliminary data.</text>
</comment>
<feature type="compositionally biased region" description="Basic and acidic residues" evidence="2">
    <location>
        <begin position="298"/>
        <end position="309"/>
    </location>
</feature>
<feature type="region of interest" description="Disordered" evidence="2">
    <location>
        <begin position="205"/>
        <end position="319"/>
    </location>
</feature>
<keyword evidence="3" id="KW-1133">Transmembrane helix</keyword>
<keyword evidence="3" id="KW-0472">Membrane</keyword>
<dbReference type="AlphaFoldDB" id="A0A7J6L351"/>
<accession>A0A7J6L351</accession>
<dbReference type="Proteomes" id="UP000591131">
    <property type="component" value="Unassembled WGS sequence"/>
</dbReference>
<reference evidence="4 5" key="1">
    <citation type="submission" date="2020-04" db="EMBL/GenBank/DDBJ databases">
        <title>Perkinsus chesapeaki whole genome sequence.</title>
        <authorList>
            <person name="Bogema D.R."/>
        </authorList>
    </citation>
    <scope>NUCLEOTIDE SEQUENCE [LARGE SCALE GENOMIC DNA]</scope>
    <source>
        <strain evidence="4">ATCC PRA-425</strain>
    </source>
</reference>
<dbReference type="SUPFAM" id="SSF54495">
    <property type="entry name" value="UBC-like"/>
    <property type="match status" value="1"/>
</dbReference>
<feature type="compositionally biased region" description="Polar residues" evidence="2">
    <location>
        <begin position="219"/>
        <end position="240"/>
    </location>
</feature>
<keyword evidence="3" id="KW-0812">Transmembrane</keyword>
<dbReference type="InterPro" id="IPR016135">
    <property type="entry name" value="UBQ-conjugating_enzyme/RWD"/>
</dbReference>
<organism evidence="4 5">
    <name type="scientific">Perkinsus chesapeaki</name>
    <name type="common">Clam parasite</name>
    <name type="synonym">Perkinsus andrewsi</name>
    <dbReference type="NCBI Taxonomy" id="330153"/>
    <lineage>
        <taxon>Eukaryota</taxon>
        <taxon>Sar</taxon>
        <taxon>Alveolata</taxon>
        <taxon>Perkinsozoa</taxon>
        <taxon>Perkinsea</taxon>
        <taxon>Perkinsida</taxon>
        <taxon>Perkinsidae</taxon>
        <taxon>Perkinsus</taxon>
    </lineage>
</organism>
<dbReference type="OrthoDB" id="10594077at2759"/>
<keyword evidence="5" id="KW-1185">Reference proteome</keyword>
<sequence length="552" mass="61099">MSWLCSSSCLVSYGMPASRRDCMLCEEERAKRIIAETDLAKLQRTYVALLSELESCRRQSHAGFAGDDNDKQGKGKELKTSIESARYLSIVVEWILGDIEIDKRKKVLARLEQLELNLPRQSSKFNDPRNRDVVTMQTPVRSGLDLLKRLETPISQSLHRSNENPGKPPRPEDDKSRTALASFSSSELRNELGWRRSQLQGAGLAAPLSQPVSPAGKWTWTTAQSNSVPNSTRPLQNLRSESPKPSGMRRSLSEDGGRFGALPVLQTSQHRVETPSTPDRRRSPPHHRGPSPPYASPKPERSVERDRVPPIKQVQSPVRSRLRQIRGRIIGRYGSWDGAFTELVKNRGGGARGLPVSTLHTAVRSLFPDNEAGGRQGRSPPRDATHQAESMVWTAIGAAQDPLHPGYVSREGWRRVEEEILLRISEDTPHHHGRAAVNRGIEKVCVAVLSLLTDANPEHGLNNEALELYRRDRVTFADRARQVTQDLMTNPVRLSTYLSDSHAGTVTGLVLIACASSVAAGSDPSRHTASHFSSVVLLLVIIIALLVKGYFS</sequence>
<proteinExistence type="predicted"/>
<feature type="transmembrane region" description="Helical" evidence="3">
    <location>
        <begin position="532"/>
        <end position="551"/>
    </location>
</feature>
<evidence type="ECO:0000256" key="2">
    <source>
        <dbReference type="SAM" id="MobiDB-lite"/>
    </source>
</evidence>
<feature type="compositionally biased region" description="Basic and acidic residues" evidence="2">
    <location>
        <begin position="270"/>
        <end position="282"/>
    </location>
</feature>
<evidence type="ECO:0000313" key="5">
    <source>
        <dbReference type="Proteomes" id="UP000591131"/>
    </source>
</evidence>